<evidence type="ECO:0000313" key="2">
    <source>
        <dbReference type="Proteomes" id="UP000772434"/>
    </source>
</evidence>
<proteinExistence type="predicted"/>
<dbReference type="Proteomes" id="UP000772434">
    <property type="component" value="Unassembled WGS sequence"/>
</dbReference>
<evidence type="ECO:0000313" key="1">
    <source>
        <dbReference type="EMBL" id="KAF9078804.1"/>
    </source>
</evidence>
<comment type="caution">
    <text evidence="1">The sequence shown here is derived from an EMBL/GenBank/DDBJ whole genome shotgun (WGS) entry which is preliminary data.</text>
</comment>
<dbReference type="AlphaFoldDB" id="A0A9P5QBC1"/>
<dbReference type="OrthoDB" id="2750929at2759"/>
<accession>A0A9P5QBC1</accession>
<sequence>MSWKLASCILRGMLSGGGRGLQIQPPLQAWIGVARERRYETKGIWSPKSLNLRAVNHLNVTSLLNARYVSSAVSLKQRRKSRNRYNISTLDPERLVASDFIDIGDRTSLSVFYKSVAIIYRRYYDTVRPRIKDQPYLRLRNGYQPYPPGTHGYLYLHRIPDVHQAASTLRFRICDKDLPPLESFSKGRDLVMPKGVPWEMNMWQLMDHHGVENVFEGLLDNVISPEVLQQFKDFESLRDRDFQLQLHSHTLISTTIQRHDEPNSYHSQLFNTSIMESEVSDLRGEGNVCTMCLDYDPEGGSSENSIVLRVLQIPQELRGKTLYNEGDTMPFIAVHRNNGRSNLLNALLRQSPSLSSS</sequence>
<dbReference type="EMBL" id="JADNRY010000001">
    <property type="protein sequence ID" value="KAF9078804.1"/>
    <property type="molecule type" value="Genomic_DNA"/>
</dbReference>
<protein>
    <submittedName>
        <fullName evidence="1">Uncharacterized protein</fullName>
    </submittedName>
</protein>
<reference evidence="1" key="1">
    <citation type="submission" date="2020-11" db="EMBL/GenBank/DDBJ databases">
        <authorList>
            <consortium name="DOE Joint Genome Institute"/>
            <person name="Ahrendt S."/>
            <person name="Riley R."/>
            <person name="Andreopoulos W."/>
            <person name="Labutti K."/>
            <person name="Pangilinan J."/>
            <person name="Ruiz-Duenas F.J."/>
            <person name="Barrasa J.M."/>
            <person name="Sanchez-Garcia M."/>
            <person name="Camarero S."/>
            <person name="Miyauchi S."/>
            <person name="Serrano A."/>
            <person name="Linde D."/>
            <person name="Babiker R."/>
            <person name="Drula E."/>
            <person name="Ayuso-Fernandez I."/>
            <person name="Pacheco R."/>
            <person name="Padilla G."/>
            <person name="Ferreira P."/>
            <person name="Barriuso J."/>
            <person name="Kellner H."/>
            <person name="Castanera R."/>
            <person name="Alfaro M."/>
            <person name="Ramirez L."/>
            <person name="Pisabarro A.G."/>
            <person name="Kuo A."/>
            <person name="Tritt A."/>
            <person name="Lipzen A."/>
            <person name="He G."/>
            <person name="Yan M."/>
            <person name="Ng V."/>
            <person name="Cullen D."/>
            <person name="Martin F."/>
            <person name="Rosso M.-N."/>
            <person name="Henrissat B."/>
            <person name="Hibbett D."/>
            <person name="Martinez A.T."/>
            <person name="Grigoriev I.V."/>
        </authorList>
    </citation>
    <scope>NUCLEOTIDE SEQUENCE</scope>
    <source>
        <strain evidence="1">AH 40177</strain>
    </source>
</reference>
<name>A0A9P5QBC1_9AGAR</name>
<keyword evidence="2" id="KW-1185">Reference proteome</keyword>
<gene>
    <name evidence="1" type="ORF">BDP27DRAFT_1397005</name>
</gene>
<organism evidence="1 2">
    <name type="scientific">Rhodocollybia butyracea</name>
    <dbReference type="NCBI Taxonomy" id="206335"/>
    <lineage>
        <taxon>Eukaryota</taxon>
        <taxon>Fungi</taxon>
        <taxon>Dikarya</taxon>
        <taxon>Basidiomycota</taxon>
        <taxon>Agaricomycotina</taxon>
        <taxon>Agaricomycetes</taxon>
        <taxon>Agaricomycetidae</taxon>
        <taxon>Agaricales</taxon>
        <taxon>Marasmiineae</taxon>
        <taxon>Omphalotaceae</taxon>
        <taxon>Rhodocollybia</taxon>
    </lineage>
</organism>